<accession>A0A835DUI5</accession>
<dbReference type="Proteomes" id="UP000636709">
    <property type="component" value="Unassembled WGS sequence"/>
</dbReference>
<evidence type="ECO:0000313" key="2">
    <source>
        <dbReference type="Proteomes" id="UP000636709"/>
    </source>
</evidence>
<organism evidence="1 2">
    <name type="scientific">Digitaria exilis</name>
    <dbReference type="NCBI Taxonomy" id="1010633"/>
    <lineage>
        <taxon>Eukaryota</taxon>
        <taxon>Viridiplantae</taxon>
        <taxon>Streptophyta</taxon>
        <taxon>Embryophyta</taxon>
        <taxon>Tracheophyta</taxon>
        <taxon>Spermatophyta</taxon>
        <taxon>Magnoliopsida</taxon>
        <taxon>Liliopsida</taxon>
        <taxon>Poales</taxon>
        <taxon>Poaceae</taxon>
        <taxon>PACMAD clade</taxon>
        <taxon>Panicoideae</taxon>
        <taxon>Panicodae</taxon>
        <taxon>Paniceae</taxon>
        <taxon>Anthephorinae</taxon>
        <taxon>Digitaria</taxon>
    </lineage>
</organism>
<comment type="caution">
    <text evidence="1">The sequence shown here is derived from an EMBL/GenBank/DDBJ whole genome shotgun (WGS) entry which is preliminary data.</text>
</comment>
<protein>
    <recommendedName>
        <fullName evidence="3">Reverse transcriptase zinc-binding domain-containing protein</fullName>
    </recommendedName>
</protein>
<reference evidence="1" key="1">
    <citation type="submission" date="2020-07" db="EMBL/GenBank/DDBJ databases">
        <title>Genome sequence and genetic diversity analysis of an under-domesticated orphan crop, white fonio (Digitaria exilis).</title>
        <authorList>
            <person name="Bennetzen J.L."/>
            <person name="Chen S."/>
            <person name="Ma X."/>
            <person name="Wang X."/>
            <person name="Yssel A.E.J."/>
            <person name="Chaluvadi S.R."/>
            <person name="Johnson M."/>
            <person name="Gangashetty P."/>
            <person name="Hamidou F."/>
            <person name="Sanogo M.D."/>
            <person name="Zwaenepoel A."/>
            <person name="Wallace J."/>
            <person name="Van De Peer Y."/>
            <person name="Van Deynze A."/>
        </authorList>
    </citation>
    <scope>NUCLEOTIDE SEQUENCE</scope>
    <source>
        <tissue evidence="1">Leaves</tissue>
    </source>
</reference>
<name>A0A835DUI5_9POAL</name>
<dbReference type="EMBL" id="JACEFO010002900">
    <property type="protein sequence ID" value="KAF8646419.1"/>
    <property type="molecule type" value="Genomic_DNA"/>
</dbReference>
<evidence type="ECO:0008006" key="3">
    <source>
        <dbReference type="Google" id="ProtNLM"/>
    </source>
</evidence>
<keyword evidence="2" id="KW-1185">Reference proteome</keyword>
<proteinExistence type="predicted"/>
<dbReference type="AlphaFoldDB" id="A0A835DUI5"/>
<gene>
    <name evidence="1" type="ORF">HU200_065863</name>
</gene>
<sequence length="91" mass="10809">MIEWEEKLEVLNSVTLIQEEDTVIWALENSRNFAIASLYSVLTFPYMDNRWMMCIWTAKLALYFRVFLLQVCNDNLQSAEQLVKRIWSGNI</sequence>
<evidence type="ECO:0000313" key="1">
    <source>
        <dbReference type="EMBL" id="KAF8646419.1"/>
    </source>
</evidence>